<evidence type="ECO:0000256" key="1">
    <source>
        <dbReference type="SAM" id="Coils"/>
    </source>
</evidence>
<sequence length="511" mass="60527">MAANQLSKILISIDNSGQVASALQSINKKFAMKFEEAKEVPKELLKPPIEAIINEIGPEEIEAKLKKAQIREAKRQKKELEEKLNKVTGKIEVLYNPESPSFKPNSLRPNLQNSQVRQEFFDNEKKKAKETTKKLQKYYLQQQRLKQQIESNIEKIEKLANKDKEVENKEKELAQKQKEEQYMRELEKMQEKKLQRQKEFEEAKKRKIEFEELQKKKPLFVKLEEKYKAEIEMPELEKRKEELAKKRMLYQPINLEQLQDHARKYETIRKEQIKKIEEDLKKSIENTKGNMNWNSTMWNARALEEEKQLRKASSQSNLEKIKKIEKRNKYAELVKEVFSPTIDKFKQQELEDRISKLKHPVEKWNEKNNRISLNQSLSDTEKKIKKKKIKVKKIETPAITEVKTTREPKFIDYLGERRKAREEQEKNGSKVSNEIDVNWEDELMSADNSKEKFKKIKKKAELLEKEARKKELLLIPKNVGDYKTIETAENVDKLIIGSIKAKLAVLEHVET</sequence>
<protein>
    <submittedName>
        <fullName evidence="2">Uncharacterized protein</fullName>
    </submittedName>
</protein>
<keyword evidence="1" id="KW-0175">Coiled coil</keyword>
<proteinExistence type="predicted"/>
<gene>
    <name evidence="2" type="ORF">BSTOLATCC_MIC28864</name>
</gene>
<comment type="caution">
    <text evidence="2">The sequence shown here is derived from an EMBL/GenBank/DDBJ whole genome shotgun (WGS) entry which is preliminary data.</text>
</comment>
<dbReference type="Proteomes" id="UP001162131">
    <property type="component" value="Unassembled WGS sequence"/>
</dbReference>
<feature type="coiled-coil region" evidence="1">
    <location>
        <begin position="128"/>
        <end position="275"/>
    </location>
</feature>
<reference evidence="2" key="1">
    <citation type="submission" date="2021-09" db="EMBL/GenBank/DDBJ databases">
        <authorList>
            <consortium name="AG Swart"/>
            <person name="Singh M."/>
            <person name="Singh A."/>
            <person name="Seah K."/>
            <person name="Emmerich C."/>
        </authorList>
    </citation>
    <scope>NUCLEOTIDE SEQUENCE</scope>
    <source>
        <strain evidence="2">ATCC30299</strain>
    </source>
</reference>
<feature type="coiled-coil region" evidence="1">
    <location>
        <begin position="446"/>
        <end position="473"/>
    </location>
</feature>
<dbReference type="AlphaFoldDB" id="A0AAU9JDD3"/>
<evidence type="ECO:0000313" key="2">
    <source>
        <dbReference type="EMBL" id="CAG9321588.1"/>
    </source>
</evidence>
<evidence type="ECO:0000313" key="3">
    <source>
        <dbReference type="Proteomes" id="UP001162131"/>
    </source>
</evidence>
<organism evidence="2 3">
    <name type="scientific">Blepharisma stoltei</name>
    <dbReference type="NCBI Taxonomy" id="1481888"/>
    <lineage>
        <taxon>Eukaryota</taxon>
        <taxon>Sar</taxon>
        <taxon>Alveolata</taxon>
        <taxon>Ciliophora</taxon>
        <taxon>Postciliodesmatophora</taxon>
        <taxon>Heterotrichea</taxon>
        <taxon>Heterotrichida</taxon>
        <taxon>Blepharismidae</taxon>
        <taxon>Blepharisma</taxon>
    </lineage>
</organism>
<keyword evidence="3" id="KW-1185">Reference proteome</keyword>
<name>A0AAU9JDD3_9CILI</name>
<feature type="coiled-coil region" evidence="1">
    <location>
        <begin position="63"/>
        <end position="90"/>
    </location>
</feature>
<dbReference type="EMBL" id="CAJZBQ010000028">
    <property type="protein sequence ID" value="CAG9321588.1"/>
    <property type="molecule type" value="Genomic_DNA"/>
</dbReference>
<accession>A0AAU9JDD3</accession>